<evidence type="ECO:0000256" key="1">
    <source>
        <dbReference type="ARBA" id="ARBA00004115"/>
    </source>
</evidence>
<dbReference type="GO" id="GO:0016020">
    <property type="term" value="C:membrane"/>
    <property type="evidence" value="ECO:0007669"/>
    <property type="project" value="TreeGrafter"/>
</dbReference>
<evidence type="ECO:0000256" key="2">
    <source>
        <dbReference type="ARBA" id="ARBA00009141"/>
    </source>
</evidence>
<dbReference type="GO" id="GO:0030246">
    <property type="term" value="F:carbohydrate binding"/>
    <property type="evidence" value="ECO:0007669"/>
    <property type="project" value="InterPro"/>
</dbReference>
<dbReference type="PANTHER" id="PTHR13460:SF0">
    <property type="entry name" value="MALECTIN"/>
    <property type="match status" value="1"/>
</dbReference>
<keyword evidence="7" id="KW-0472">Membrane</keyword>
<evidence type="ECO:0000256" key="4">
    <source>
        <dbReference type="ARBA" id="ARBA00022729"/>
    </source>
</evidence>
<evidence type="ECO:0000259" key="10">
    <source>
        <dbReference type="Pfam" id="PF11721"/>
    </source>
</evidence>
<dbReference type="InterPro" id="IPR039155">
    <property type="entry name" value="MLEC"/>
</dbReference>
<keyword evidence="3" id="KW-0812">Transmembrane</keyword>
<comment type="subcellular location">
    <subcellularLocation>
        <location evidence="1">Endoplasmic reticulum membrane</location>
        <topology evidence="1">Single-pass type I membrane protein</topology>
    </subcellularLocation>
</comment>
<dbReference type="eggNOG" id="COG2273">
    <property type="taxonomic scope" value="Bacteria"/>
</dbReference>
<comment type="similarity">
    <text evidence="2">Belongs to the malectin family.</text>
</comment>
<dbReference type="AlphaFoldDB" id="S9NSX8"/>
<feature type="domain" description="Malectin" evidence="10">
    <location>
        <begin position="17"/>
        <end position="160"/>
    </location>
</feature>
<dbReference type="Proteomes" id="UP000011682">
    <property type="component" value="Unassembled WGS sequence"/>
</dbReference>
<proteinExistence type="inferred from homology"/>
<keyword evidence="12" id="KW-1185">Reference proteome</keyword>
<evidence type="ECO:0000313" key="11">
    <source>
        <dbReference type="EMBL" id="EPX55205.1"/>
    </source>
</evidence>
<evidence type="ECO:0000256" key="9">
    <source>
        <dbReference type="ARBA" id="ARBA00023277"/>
    </source>
</evidence>
<name>S9NSX8_CYSF2</name>
<organism evidence="11 12">
    <name type="scientific">Cystobacter fuscus (strain ATCC 25194 / DSM 2262 / NBRC 100088 / M29)</name>
    <dbReference type="NCBI Taxonomy" id="1242864"/>
    <lineage>
        <taxon>Bacteria</taxon>
        <taxon>Pseudomonadati</taxon>
        <taxon>Myxococcota</taxon>
        <taxon>Myxococcia</taxon>
        <taxon>Myxococcales</taxon>
        <taxon>Cystobacterineae</taxon>
        <taxon>Archangiaceae</taxon>
        <taxon>Cystobacter</taxon>
    </lineage>
</organism>
<keyword evidence="8" id="KW-0325">Glycoprotein</keyword>
<sequence length="166" mass="17800">MTDGASVERTVLPPHDVYAVNAGGDAAGGFTADDYFTQGDVFSNVSQPVNTTDVYLAGPPELYSDARQGGQFGYSFTGLTPGINYAVVLHFAELYFSLPGQRRFNVSLNGRVYTNIDIVSLAGGPFKATTLLYFVRADANGTINVDFSRGANDQPMVNGIEVRVIE</sequence>
<dbReference type="PANTHER" id="PTHR13460">
    <property type="match status" value="1"/>
</dbReference>
<dbReference type="EMBL" id="ANAH02000073">
    <property type="protein sequence ID" value="EPX55205.1"/>
    <property type="molecule type" value="Genomic_DNA"/>
</dbReference>
<keyword evidence="5" id="KW-0256">Endoplasmic reticulum</keyword>
<evidence type="ECO:0000256" key="7">
    <source>
        <dbReference type="ARBA" id="ARBA00023136"/>
    </source>
</evidence>
<protein>
    <recommendedName>
        <fullName evidence="10">Malectin domain-containing protein</fullName>
    </recommendedName>
</protein>
<evidence type="ECO:0000256" key="5">
    <source>
        <dbReference type="ARBA" id="ARBA00022824"/>
    </source>
</evidence>
<keyword evidence="9" id="KW-0119">Carbohydrate metabolism</keyword>
<dbReference type="Gene3D" id="2.60.120.430">
    <property type="entry name" value="Galactose-binding lectin"/>
    <property type="match status" value="1"/>
</dbReference>
<dbReference type="Pfam" id="PF11721">
    <property type="entry name" value="Malectin"/>
    <property type="match status" value="1"/>
</dbReference>
<evidence type="ECO:0000256" key="8">
    <source>
        <dbReference type="ARBA" id="ARBA00023180"/>
    </source>
</evidence>
<evidence type="ECO:0000256" key="3">
    <source>
        <dbReference type="ARBA" id="ARBA00022692"/>
    </source>
</evidence>
<evidence type="ECO:0000313" key="12">
    <source>
        <dbReference type="Proteomes" id="UP000011682"/>
    </source>
</evidence>
<evidence type="ECO:0000256" key="6">
    <source>
        <dbReference type="ARBA" id="ARBA00022989"/>
    </source>
</evidence>
<comment type="caution">
    <text evidence="11">The sequence shown here is derived from an EMBL/GenBank/DDBJ whole genome shotgun (WGS) entry which is preliminary data.</text>
</comment>
<keyword evidence="4" id="KW-0732">Signal</keyword>
<dbReference type="InterPro" id="IPR021720">
    <property type="entry name" value="Malectin_dom"/>
</dbReference>
<gene>
    <name evidence="11" type="ORF">D187_009412</name>
</gene>
<keyword evidence="6" id="KW-1133">Transmembrane helix</keyword>
<reference evidence="11" key="1">
    <citation type="submission" date="2013-05" db="EMBL/GenBank/DDBJ databases">
        <title>Genome assembly of Cystobacter fuscus DSM 2262.</title>
        <authorList>
            <person name="Sharma G."/>
            <person name="Khatri I."/>
            <person name="Kaur C."/>
            <person name="Mayilraj S."/>
            <person name="Subramanian S."/>
        </authorList>
    </citation>
    <scope>NUCLEOTIDE SEQUENCE [LARGE SCALE GENOMIC DNA]</scope>
    <source>
        <strain evidence="11">DSM 2262</strain>
    </source>
</reference>
<accession>S9NSX8</accession>